<dbReference type="EMBL" id="MGHH01000014">
    <property type="protein sequence ID" value="OGM63946.1"/>
    <property type="molecule type" value="Genomic_DNA"/>
</dbReference>
<dbReference type="Proteomes" id="UP000176725">
    <property type="component" value="Unassembled WGS sequence"/>
</dbReference>
<sequence length="177" mass="19976">MTIEDRFFNDLLKSSRLGTPKQAEVIDTPKKPFSSDEATLHDSHIGRTDVILARIEMLEKTKKHNGNNGVLTTPLRVTSSMRLSTETLSFLGVDMEKYEDSSVTVTIRHPENGSKSDLEVVLQGNCEDQRVLYLLIDGKCQQDFQHLSQDGEWLSDNTYRESLGELADISLALRYIS</sequence>
<evidence type="ECO:0000313" key="1">
    <source>
        <dbReference type="EMBL" id="OGM63946.1"/>
    </source>
</evidence>
<name>A0A1F8BIQ5_9BACT</name>
<dbReference type="STRING" id="1802521.A2893_00350"/>
<evidence type="ECO:0000313" key="2">
    <source>
        <dbReference type="Proteomes" id="UP000176725"/>
    </source>
</evidence>
<protein>
    <submittedName>
        <fullName evidence="1">Uncharacterized protein</fullName>
    </submittedName>
</protein>
<proteinExistence type="predicted"/>
<gene>
    <name evidence="1" type="ORF">A2893_00350</name>
</gene>
<accession>A0A1F8BIQ5</accession>
<comment type="caution">
    <text evidence="1">The sequence shown here is derived from an EMBL/GenBank/DDBJ whole genome shotgun (WGS) entry which is preliminary data.</text>
</comment>
<organism evidence="1 2">
    <name type="scientific">Candidatus Woesebacteria bacterium RIFCSPLOWO2_01_FULL_39_25</name>
    <dbReference type="NCBI Taxonomy" id="1802521"/>
    <lineage>
        <taxon>Bacteria</taxon>
        <taxon>Candidatus Woeseibacteriota</taxon>
    </lineage>
</organism>
<dbReference type="AlphaFoldDB" id="A0A1F8BIQ5"/>
<reference evidence="1 2" key="1">
    <citation type="journal article" date="2016" name="Nat. Commun.">
        <title>Thousands of microbial genomes shed light on interconnected biogeochemical processes in an aquifer system.</title>
        <authorList>
            <person name="Anantharaman K."/>
            <person name="Brown C.T."/>
            <person name="Hug L.A."/>
            <person name="Sharon I."/>
            <person name="Castelle C.J."/>
            <person name="Probst A.J."/>
            <person name="Thomas B.C."/>
            <person name="Singh A."/>
            <person name="Wilkins M.J."/>
            <person name="Karaoz U."/>
            <person name="Brodie E.L."/>
            <person name="Williams K.H."/>
            <person name="Hubbard S.S."/>
            <person name="Banfield J.F."/>
        </authorList>
    </citation>
    <scope>NUCLEOTIDE SEQUENCE [LARGE SCALE GENOMIC DNA]</scope>
</reference>